<dbReference type="PROSITE" id="PS51435">
    <property type="entry name" value="AP_NUCLEASE_F1_4"/>
    <property type="match status" value="1"/>
</dbReference>
<dbReference type="NCBIfam" id="TIGR00633">
    <property type="entry name" value="xth"/>
    <property type="match status" value="1"/>
</dbReference>
<comment type="cofactor">
    <cofactor evidence="2">
        <name>Mg(2+)</name>
        <dbReference type="ChEBI" id="CHEBI:18420"/>
    </cofactor>
</comment>
<evidence type="ECO:0000256" key="2">
    <source>
        <dbReference type="ARBA" id="ARBA00001946"/>
    </source>
</evidence>
<protein>
    <submittedName>
        <fullName evidence="8">Exodeoxyribonuclease III Xth</fullName>
    </submittedName>
</protein>
<dbReference type="Proteomes" id="UP000019275">
    <property type="component" value="Unassembled WGS sequence"/>
</dbReference>
<dbReference type="SUPFAM" id="SSF56219">
    <property type="entry name" value="DNase I-like"/>
    <property type="match status" value="1"/>
</dbReference>
<dbReference type="InterPro" id="IPR036691">
    <property type="entry name" value="Endo/exonu/phosph_ase_sf"/>
</dbReference>
<dbReference type="InterPro" id="IPR005135">
    <property type="entry name" value="Endo/exonuclease/phosphatase"/>
</dbReference>
<dbReference type="PROSITE" id="PS00726">
    <property type="entry name" value="AP_NUCLEASE_F1_1"/>
    <property type="match status" value="1"/>
</dbReference>
<evidence type="ECO:0000256" key="3">
    <source>
        <dbReference type="ARBA" id="ARBA00007092"/>
    </source>
</evidence>
<keyword evidence="6" id="KW-0460">Magnesium</keyword>
<keyword evidence="5" id="KW-0378">Hydrolase</keyword>
<evidence type="ECO:0000256" key="6">
    <source>
        <dbReference type="ARBA" id="ARBA00022842"/>
    </source>
</evidence>
<comment type="caution">
    <text evidence="8">The sequence shown here is derived from an EMBL/GenBank/DDBJ whole genome shotgun (WGS) entry which is preliminary data.</text>
</comment>
<comment type="cofactor">
    <cofactor evidence="1">
        <name>Mn(2+)</name>
        <dbReference type="ChEBI" id="CHEBI:29035"/>
    </cofactor>
</comment>
<evidence type="ECO:0000313" key="8">
    <source>
        <dbReference type="EMBL" id="EWH11269.1"/>
    </source>
</evidence>
<proteinExistence type="inferred from homology"/>
<feature type="domain" description="Endonuclease/exonuclease/phosphatase" evidence="7">
    <location>
        <begin position="4"/>
        <end position="245"/>
    </location>
</feature>
<keyword evidence="4" id="KW-0479">Metal-binding</keyword>
<evidence type="ECO:0000259" key="7">
    <source>
        <dbReference type="Pfam" id="PF03372"/>
    </source>
</evidence>
<dbReference type="InterPro" id="IPR020847">
    <property type="entry name" value="AP_endonuclease_F1_BS"/>
</dbReference>
<accession>A0ABN0RK19</accession>
<comment type="similarity">
    <text evidence="3">Belongs to the DNA repair enzymes AP/ExoA family.</text>
</comment>
<evidence type="ECO:0000256" key="4">
    <source>
        <dbReference type="ARBA" id="ARBA00022723"/>
    </source>
</evidence>
<dbReference type="PROSITE" id="PS00728">
    <property type="entry name" value="AP_NUCLEASE_F1_3"/>
    <property type="match status" value="1"/>
</dbReference>
<evidence type="ECO:0000256" key="5">
    <source>
        <dbReference type="ARBA" id="ARBA00022801"/>
    </source>
</evidence>
<name>A0ABN0RK19_9FLAO</name>
<sequence length="254" mass="29123">MHIISWNVNGVRAVVKKEFFESVKYMNPDILCIQETKAQDNEVAKALSPLENFSLASNSANKKGYSGTATLSSTKPLTIKADIGIEAHDTEGRVLCTEYENFYLVNVYVPNSGQKLDRLEYRKQWDKDFLDYLKNLEKKKPVIACGDFNVAHKAIDLKNDKSNYNKTAGYTQTEIDGMNNFIADGFVDSFRMLHPDEVVYTFWSYRFKSRERNTGWRIDYFLVSQSIKDKVKEVTVFSDIMGSDHCPIGLKIDF</sequence>
<dbReference type="InterPro" id="IPR020848">
    <property type="entry name" value="AP_endonuclease_F1_CS"/>
</dbReference>
<dbReference type="InterPro" id="IPR004808">
    <property type="entry name" value="AP_endonuc_1"/>
</dbReference>
<gene>
    <name evidence="8" type="ORF">KLA_15860</name>
</gene>
<dbReference type="NCBIfam" id="TIGR00195">
    <property type="entry name" value="exoDNase_III"/>
    <property type="match status" value="1"/>
</dbReference>
<reference evidence="8 9" key="1">
    <citation type="journal article" date="2014" name="Genome Announc.">
        <title>Draft Genome Sequence of the Carrageenan-Degrading Bacterium Cellulophaga sp. Strain KL-A, Isolated from Decaying Marine Algae.</title>
        <authorList>
            <person name="Shan D."/>
            <person name="Ying J."/>
            <person name="Li X."/>
            <person name="Gao Z."/>
            <person name="Wei G."/>
            <person name="Shao Z."/>
        </authorList>
    </citation>
    <scope>NUCLEOTIDE SEQUENCE [LARGE SCALE GENOMIC DNA]</scope>
    <source>
        <strain evidence="8 9">KL-A</strain>
    </source>
</reference>
<evidence type="ECO:0000256" key="1">
    <source>
        <dbReference type="ARBA" id="ARBA00001936"/>
    </source>
</evidence>
<dbReference type="PANTHER" id="PTHR22748">
    <property type="entry name" value="AP ENDONUCLEASE"/>
    <property type="match status" value="1"/>
</dbReference>
<dbReference type="EMBL" id="ARZX01000028">
    <property type="protein sequence ID" value="EWH11269.1"/>
    <property type="molecule type" value="Genomic_DNA"/>
</dbReference>
<dbReference type="RefSeq" id="WP_034646932.1">
    <property type="nucleotide sequence ID" value="NZ_ARZX01000028.1"/>
</dbReference>
<keyword evidence="9" id="KW-1185">Reference proteome</keyword>
<organism evidence="8 9">
    <name type="scientific">Cellulophaga geojensis KL-A</name>
    <dbReference type="NCBI Taxonomy" id="1328323"/>
    <lineage>
        <taxon>Bacteria</taxon>
        <taxon>Pseudomonadati</taxon>
        <taxon>Bacteroidota</taxon>
        <taxon>Flavobacteriia</taxon>
        <taxon>Flavobacteriales</taxon>
        <taxon>Flavobacteriaceae</taxon>
        <taxon>Cellulophaga</taxon>
    </lineage>
</organism>
<dbReference type="CDD" id="cd09087">
    <property type="entry name" value="Ape1-like_AP-endo"/>
    <property type="match status" value="1"/>
</dbReference>
<dbReference type="Gene3D" id="3.60.10.10">
    <property type="entry name" value="Endonuclease/exonuclease/phosphatase"/>
    <property type="match status" value="1"/>
</dbReference>
<dbReference type="Pfam" id="PF03372">
    <property type="entry name" value="Exo_endo_phos"/>
    <property type="match status" value="1"/>
</dbReference>
<dbReference type="PANTHER" id="PTHR22748:SF6">
    <property type="entry name" value="DNA-(APURINIC OR APYRIMIDINIC SITE) ENDONUCLEASE"/>
    <property type="match status" value="1"/>
</dbReference>
<evidence type="ECO:0000313" key="9">
    <source>
        <dbReference type="Proteomes" id="UP000019275"/>
    </source>
</evidence>